<organism evidence="4">
    <name type="scientific">uncultured Caudovirales phage</name>
    <dbReference type="NCBI Taxonomy" id="2100421"/>
    <lineage>
        <taxon>Viruses</taxon>
        <taxon>Duplodnaviria</taxon>
        <taxon>Heunggongvirae</taxon>
        <taxon>Uroviricota</taxon>
        <taxon>Caudoviricetes</taxon>
        <taxon>Peduoviridae</taxon>
        <taxon>Maltschvirus</taxon>
        <taxon>Maltschvirus maltsch</taxon>
    </lineage>
</organism>
<dbReference type="EMBL" id="LR797248">
    <property type="protein sequence ID" value="CAB4195949.1"/>
    <property type="molecule type" value="Genomic_DNA"/>
</dbReference>
<dbReference type="EMBL" id="LR798366">
    <property type="protein sequence ID" value="CAB5226713.1"/>
    <property type="molecule type" value="Genomic_DNA"/>
</dbReference>
<proteinExistence type="predicted"/>
<name>A0A6J7XFQ3_9CAUD</name>
<reference evidence="4" key="1">
    <citation type="submission" date="2020-05" db="EMBL/GenBank/DDBJ databases">
        <authorList>
            <person name="Chiriac C."/>
            <person name="Salcher M."/>
            <person name="Ghai R."/>
            <person name="Kavagutti S V."/>
        </authorList>
    </citation>
    <scope>NUCLEOTIDE SEQUENCE</scope>
</reference>
<evidence type="ECO:0000313" key="1">
    <source>
        <dbReference type="EMBL" id="CAB4156607.1"/>
    </source>
</evidence>
<dbReference type="EMBL" id="LR797366">
    <property type="protein sequence ID" value="CAB4210362.1"/>
    <property type="molecule type" value="Genomic_DNA"/>
</dbReference>
<evidence type="ECO:0000313" key="3">
    <source>
        <dbReference type="EMBL" id="CAB4210362.1"/>
    </source>
</evidence>
<evidence type="ECO:0008006" key="5">
    <source>
        <dbReference type="Google" id="ProtNLM"/>
    </source>
</evidence>
<dbReference type="EMBL" id="LR796638">
    <property type="protein sequence ID" value="CAB4156607.1"/>
    <property type="molecule type" value="Genomic_DNA"/>
</dbReference>
<dbReference type="InterPro" id="IPR048683">
    <property type="entry name" value="Sf6_terminase"/>
</dbReference>
<protein>
    <recommendedName>
        <fullName evidence="5">Terminase small subunit</fullName>
    </recommendedName>
</protein>
<dbReference type="Gene3D" id="1.10.10.60">
    <property type="entry name" value="Homeodomain-like"/>
    <property type="match status" value="1"/>
</dbReference>
<evidence type="ECO:0000313" key="4">
    <source>
        <dbReference type="EMBL" id="CAB5226713.1"/>
    </source>
</evidence>
<accession>A0A6J7XFQ3</accession>
<evidence type="ECO:0000313" key="2">
    <source>
        <dbReference type="EMBL" id="CAB4195949.1"/>
    </source>
</evidence>
<gene>
    <name evidence="2" type="ORF">UFOVP1303_47</name>
    <name evidence="3" type="ORF">UFOVP1417_7</name>
    <name evidence="4" type="ORF">UFOVP1517_23</name>
    <name evidence="1" type="ORF">UFOVP664_80</name>
</gene>
<sequence length="137" mass="15281">MPTSSSYTPEIASKICERMIEGEDIVTICKDPEMPSRRTVYRWMDEHPEFDTQCARAREGLADFEANQIALIATKCTPESAPADRVKLSALQWLASKRAPKKWGERLDIDAKMVVTANPTDSLFAFLAAAEKTKTDG</sequence>
<dbReference type="Pfam" id="PF20901">
    <property type="entry name" value="Sf6_terminase"/>
    <property type="match status" value="1"/>
</dbReference>